<dbReference type="SUPFAM" id="SSF51695">
    <property type="entry name" value="PLC-like phosphodiesterases"/>
    <property type="match status" value="1"/>
</dbReference>
<evidence type="ECO:0000259" key="2">
    <source>
        <dbReference type="SMART" id="SM00148"/>
    </source>
</evidence>
<gene>
    <name evidence="3" type="ORF">B0T18DRAFT_411478</name>
</gene>
<evidence type="ECO:0000256" key="1">
    <source>
        <dbReference type="SAM" id="MobiDB-lite"/>
    </source>
</evidence>
<dbReference type="InterPro" id="IPR000909">
    <property type="entry name" value="PLipase_C_PInositol-sp_X_dom"/>
</dbReference>
<dbReference type="GO" id="GO:0008081">
    <property type="term" value="F:phosphoric diester hydrolase activity"/>
    <property type="evidence" value="ECO:0007669"/>
    <property type="project" value="InterPro"/>
</dbReference>
<feature type="domain" description="Phosphatidylinositol-specific phospholipase C X" evidence="2">
    <location>
        <begin position="181"/>
        <end position="329"/>
    </location>
</feature>
<feature type="region of interest" description="Disordered" evidence="1">
    <location>
        <begin position="120"/>
        <end position="145"/>
    </location>
</feature>
<dbReference type="PANTHER" id="PTHR13593:SF113">
    <property type="entry name" value="SI:DKEY-266F7.9"/>
    <property type="match status" value="1"/>
</dbReference>
<proteinExistence type="predicted"/>
<dbReference type="Proteomes" id="UP001172155">
    <property type="component" value="Unassembled WGS sequence"/>
</dbReference>
<dbReference type="Pfam" id="PF00388">
    <property type="entry name" value="PI-PLC-X"/>
    <property type="match status" value="1"/>
</dbReference>
<dbReference type="EMBL" id="JAUKUD010000004">
    <property type="protein sequence ID" value="KAK0746365.1"/>
    <property type="molecule type" value="Genomic_DNA"/>
</dbReference>
<dbReference type="InterPro" id="IPR017946">
    <property type="entry name" value="PLC-like_Pdiesterase_TIM-brl"/>
</dbReference>
<feature type="region of interest" description="Disordered" evidence="1">
    <location>
        <begin position="40"/>
        <end position="78"/>
    </location>
</feature>
<evidence type="ECO:0000313" key="4">
    <source>
        <dbReference type="Proteomes" id="UP001172155"/>
    </source>
</evidence>
<feature type="compositionally biased region" description="Pro residues" evidence="1">
    <location>
        <begin position="61"/>
        <end position="71"/>
    </location>
</feature>
<sequence length="499" mass="53217">MGAAESHPVYVSPATMGNLMIRNLSITPLELVEAERITHPAPPAAPQPFSNITARITGRQPGPPSPAPTEPPAQHDQPITNKEAIPITPIQPFSESAVPIDPPDTSASEQLRLTFSEPGTDRRYTLTFPGATPQSLVMTPSPPSGDGDDKEFTAIFLPRSCYLTLLSSAHLSTWMAALPSSLPLSSLSIPGTHNSPTYRVALPSVRCQAVSVPLQLAGGVRFLDVRVSCPGDSSSTDLALVHAAFPVALAGTKYLHDLLASVHAFLAANPSETVLLSLKREGIGKGTDQQLSQILARRYLTEPSPERWFAEPRIPTLGEARGKIVLVRRFLLDEGVAAERGGGLGIDGSVWPDNCEDGMCGGGLIRIQDYYDVAAPDHIDKKIGFARGQLERAAQRDAVPKGMPGAGGPESGPVPLFINFLSASSFFNAQCWPDRIAAKINPSIIEYLCTAHGPGQGPGEITVGDAGTGIVVMDWVGRDGDWDLCRCIVGWNARLQLQR</sequence>
<dbReference type="SMART" id="SM00148">
    <property type="entry name" value="PLCXc"/>
    <property type="match status" value="1"/>
</dbReference>
<dbReference type="InterPro" id="IPR051057">
    <property type="entry name" value="PI-PLC_domain"/>
</dbReference>
<protein>
    <submittedName>
        <fullName evidence="3">PLC-like phosphodiesterase</fullName>
    </submittedName>
</protein>
<dbReference type="GO" id="GO:0006629">
    <property type="term" value="P:lipid metabolic process"/>
    <property type="evidence" value="ECO:0007669"/>
    <property type="project" value="InterPro"/>
</dbReference>
<keyword evidence="4" id="KW-1185">Reference proteome</keyword>
<name>A0AA40EVK8_9PEZI</name>
<organism evidence="3 4">
    <name type="scientific">Schizothecium vesticola</name>
    <dbReference type="NCBI Taxonomy" id="314040"/>
    <lineage>
        <taxon>Eukaryota</taxon>
        <taxon>Fungi</taxon>
        <taxon>Dikarya</taxon>
        <taxon>Ascomycota</taxon>
        <taxon>Pezizomycotina</taxon>
        <taxon>Sordariomycetes</taxon>
        <taxon>Sordariomycetidae</taxon>
        <taxon>Sordariales</taxon>
        <taxon>Schizotheciaceae</taxon>
        <taxon>Schizothecium</taxon>
    </lineage>
</organism>
<dbReference type="Gene3D" id="3.20.20.190">
    <property type="entry name" value="Phosphatidylinositol (PI) phosphodiesterase"/>
    <property type="match status" value="1"/>
</dbReference>
<evidence type="ECO:0000313" key="3">
    <source>
        <dbReference type="EMBL" id="KAK0746365.1"/>
    </source>
</evidence>
<dbReference type="CDD" id="cd08586">
    <property type="entry name" value="PI-PLCc_BcPLC_like"/>
    <property type="match status" value="1"/>
</dbReference>
<dbReference type="AlphaFoldDB" id="A0AA40EVK8"/>
<accession>A0AA40EVK8</accession>
<reference evidence="3" key="1">
    <citation type="submission" date="2023-06" db="EMBL/GenBank/DDBJ databases">
        <title>Genome-scale phylogeny and comparative genomics of the fungal order Sordariales.</title>
        <authorList>
            <consortium name="Lawrence Berkeley National Laboratory"/>
            <person name="Hensen N."/>
            <person name="Bonometti L."/>
            <person name="Westerberg I."/>
            <person name="Brannstrom I.O."/>
            <person name="Guillou S."/>
            <person name="Cros-Aarteil S."/>
            <person name="Calhoun S."/>
            <person name="Haridas S."/>
            <person name="Kuo A."/>
            <person name="Mondo S."/>
            <person name="Pangilinan J."/>
            <person name="Riley R."/>
            <person name="LaButti K."/>
            <person name="Andreopoulos B."/>
            <person name="Lipzen A."/>
            <person name="Chen C."/>
            <person name="Yanf M."/>
            <person name="Daum C."/>
            <person name="Ng V."/>
            <person name="Clum A."/>
            <person name="Steindorff A."/>
            <person name="Ohm R."/>
            <person name="Martin F."/>
            <person name="Silar P."/>
            <person name="Natvig D."/>
            <person name="Lalanne C."/>
            <person name="Gautier V."/>
            <person name="Ament-velasquez S.L."/>
            <person name="Kruys A."/>
            <person name="Hutchinson M.I."/>
            <person name="Powell A.J."/>
            <person name="Barry K."/>
            <person name="Miller A.N."/>
            <person name="Grigoriev I.V."/>
            <person name="Debuchy R."/>
            <person name="Gladieux P."/>
            <person name="Thoren M.H."/>
            <person name="Johannesson H."/>
        </authorList>
    </citation>
    <scope>NUCLEOTIDE SEQUENCE</scope>
    <source>
        <strain evidence="3">SMH3187-1</strain>
    </source>
</reference>
<comment type="caution">
    <text evidence="3">The sequence shown here is derived from an EMBL/GenBank/DDBJ whole genome shotgun (WGS) entry which is preliminary data.</text>
</comment>
<dbReference type="PANTHER" id="PTHR13593">
    <property type="match status" value="1"/>
</dbReference>
<dbReference type="PROSITE" id="PS50007">
    <property type="entry name" value="PIPLC_X_DOMAIN"/>
    <property type="match status" value="1"/>
</dbReference>